<name>A0A8S5QBE1_9CAUD</name>
<evidence type="ECO:0000313" key="1">
    <source>
        <dbReference type="EMBL" id="DAE16226.1"/>
    </source>
</evidence>
<dbReference type="EMBL" id="BK015618">
    <property type="protein sequence ID" value="DAE16226.1"/>
    <property type="molecule type" value="Genomic_DNA"/>
</dbReference>
<reference evidence="1" key="1">
    <citation type="journal article" date="2021" name="Proc. Natl. Acad. Sci. U.S.A.">
        <title>A Catalog of Tens of Thousands of Viruses from Human Metagenomes Reveals Hidden Associations with Chronic Diseases.</title>
        <authorList>
            <person name="Tisza M.J."/>
            <person name="Buck C.B."/>
        </authorList>
    </citation>
    <scope>NUCLEOTIDE SEQUENCE</scope>
    <source>
        <strain evidence="1">CtS0613</strain>
    </source>
</reference>
<protein>
    <submittedName>
        <fullName evidence="1">Head Tail Connector Protein</fullName>
    </submittedName>
</protein>
<sequence length="154" mass="17411">MPVCDPESGRIRKEQDNMYADHFYYLSEYGGELIPLERFAKAEKKAEAYIRHLTYMHGDIFACENDTVKDAVCAVAEIYYSCDLKNQQGNGSVKSENTDGYSVTYVNEQVDGETAEAVASRKAYEVARTYLLPLGWLSRKVGYCDAYKCSDHAL</sequence>
<dbReference type="InterPro" id="IPR013514">
    <property type="entry name" value="DUF3199_YqbG"/>
</dbReference>
<accession>A0A8S5QBE1</accession>
<organism evidence="1">
    <name type="scientific">Siphoviridae sp. ctS0613</name>
    <dbReference type="NCBI Taxonomy" id="2825506"/>
    <lineage>
        <taxon>Viruses</taxon>
        <taxon>Duplodnaviria</taxon>
        <taxon>Heunggongvirae</taxon>
        <taxon>Uroviricota</taxon>
        <taxon>Caudoviricetes</taxon>
    </lineage>
</organism>
<proteinExistence type="predicted"/>
<dbReference type="CDD" id="cd08053">
    <property type="entry name" value="Yqbg"/>
    <property type="match status" value="1"/>
</dbReference>